<evidence type="ECO:0000256" key="4">
    <source>
        <dbReference type="ARBA" id="ARBA00048574"/>
    </source>
</evidence>
<dbReference type="GO" id="GO:0050519">
    <property type="term" value="F:holo-citrate lyase synthase activity"/>
    <property type="evidence" value="ECO:0007669"/>
    <property type="project" value="UniProtKB-EC"/>
</dbReference>
<comment type="catalytic activity">
    <reaction evidence="4">
        <text>apo-[citrate lyase ACP] + 2'-(5''-triphospho-alpha-D-ribosyl)-3'-dephospho-CoA = holo-[citrate lyase ACP] + diphosphate</text>
        <dbReference type="Rhea" id="RHEA:16333"/>
        <dbReference type="Rhea" id="RHEA-COMP:10157"/>
        <dbReference type="Rhea" id="RHEA-COMP:10158"/>
        <dbReference type="ChEBI" id="CHEBI:29999"/>
        <dbReference type="ChEBI" id="CHEBI:33019"/>
        <dbReference type="ChEBI" id="CHEBI:61378"/>
        <dbReference type="ChEBI" id="CHEBI:82683"/>
        <dbReference type="EC" id="2.7.7.61"/>
    </reaction>
</comment>
<dbReference type="NCBIfam" id="TIGR03124">
    <property type="entry name" value="citrate_citX"/>
    <property type="match status" value="1"/>
</dbReference>
<name>A0ABS6FI31_9FIRM</name>
<evidence type="ECO:0000256" key="2">
    <source>
        <dbReference type="ARBA" id="ARBA00022679"/>
    </source>
</evidence>
<protein>
    <recommendedName>
        <fullName evidence="1">citrate lyase holo-[acyl-carrier protein] synthase</fullName>
        <ecNumber evidence="1">2.7.7.61</ecNumber>
    </recommendedName>
</protein>
<dbReference type="EMBL" id="JAHLQO010000005">
    <property type="protein sequence ID" value="MBU5669833.1"/>
    <property type="molecule type" value="Genomic_DNA"/>
</dbReference>
<keyword evidence="2 5" id="KW-0808">Transferase</keyword>
<dbReference type="EC" id="2.7.7.61" evidence="1"/>
<comment type="caution">
    <text evidence="5">The sequence shown here is derived from an EMBL/GenBank/DDBJ whole genome shotgun (WGS) entry which is preliminary data.</text>
</comment>
<evidence type="ECO:0000313" key="5">
    <source>
        <dbReference type="EMBL" id="MBU5669833.1"/>
    </source>
</evidence>
<proteinExistence type="predicted"/>
<evidence type="ECO:0000256" key="1">
    <source>
        <dbReference type="ARBA" id="ARBA00012524"/>
    </source>
</evidence>
<reference evidence="5 6" key="1">
    <citation type="submission" date="2021-06" db="EMBL/GenBank/DDBJ databases">
        <authorList>
            <person name="Sun Q."/>
            <person name="Li D."/>
        </authorList>
    </citation>
    <scope>NUCLEOTIDE SEQUENCE [LARGE SCALE GENOMIC DNA]</scope>
    <source>
        <strain evidence="5 6">MSJ-1</strain>
    </source>
</reference>
<evidence type="ECO:0000256" key="3">
    <source>
        <dbReference type="ARBA" id="ARBA00022695"/>
    </source>
</evidence>
<dbReference type="InterPro" id="IPR005551">
    <property type="entry name" value="CitX"/>
</dbReference>
<evidence type="ECO:0000313" key="6">
    <source>
        <dbReference type="Proteomes" id="UP000783742"/>
    </source>
</evidence>
<dbReference type="Proteomes" id="UP000783742">
    <property type="component" value="Unassembled WGS sequence"/>
</dbReference>
<keyword evidence="5" id="KW-0456">Lyase</keyword>
<accession>A0ABS6FI31</accession>
<keyword evidence="6" id="KW-1185">Reference proteome</keyword>
<dbReference type="GO" id="GO:0016829">
    <property type="term" value="F:lyase activity"/>
    <property type="evidence" value="ECO:0007669"/>
    <property type="project" value="UniProtKB-KW"/>
</dbReference>
<organism evidence="5 6">
    <name type="scientific">Peptoniphilus ovalis</name>
    <dbReference type="NCBI Taxonomy" id="2841503"/>
    <lineage>
        <taxon>Bacteria</taxon>
        <taxon>Bacillati</taxon>
        <taxon>Bacillota</taxon>
        <taxon>Tissierellia</taxon>
        <taxon>Tissierellales</taxon>
        <taxon>Peptoniphilaceae</taxon>
        <taxon>Peptoniphilus</taxon>
    </lineage>
</organism>
<dbReference type="Pfam" id="PF03802">
    <property type="entry name" value="CitX"/>
    <property type="match status" value="1"/>
</dbReference>
<keyword evidence="3 5" id="KW-0548">Nucleotidyltransferase</keyword>
<sequence length="165" mass="19806">MMKMLDAKERRFYKIKKLIEKNHLPVLSFMLNIPGEEKNFNDAVDFHLYNIEKIKKILEENKIQIIEESYKNIETGMEYICQFNCDANFVKKLMVKYEESEKINRILDIDIYNEDFKQISRSNLGLGERKCFICDKKARACIKDETHSPEELEEFVRNQLNCHRK</sequence>
<gene>
    <name evidence="5" type="primary">citX</name>
    <name evidence="5" type="ORF">KQI68_08290</name>
</gene>